<dbReference type="InterPro" id="IPR032818">
    <property type="entry name" value="DedA-like"/>
</dbReference>
<feature type="domain" description="VTT" evidence="8">
    <location>
        <begin position="40"/>
        <end position="163"/>
    </location>
</feature>
<feature type="transmembrane region" description="Helical" evidence="7">
    <location>
        <begin position="59"/>
        <end position="80"/>
    </location>
</feature>
<proteinExistence type="inferred from homology"/>
<evidence type="ECO:0000256" key="3">
    <source>
        <dbReference type="ARBA" id="ARBA00022475"/>
    </source>
</evidence>
<reference evidence="9 11" key="1">
    <citation type="submission" date="2020-12" db="EMBL/GenBank/DDBJ databases">
        <title>FDA dAtabase for Regulatory Grade micrObial Sequences (FDA-ARGOS): Supporting development and validation of Infectious Disease Dx tests.</title>
        <authorList>
            <person name="Sproer C."/>
            <person name="Gronow S."/>
            <person name="Severitt S."/>
            <person name="Schroder I."/>
            <person name="Tallon L."/>
            <person name="Sadzewicz L."/>
            <person name="Zhao X."/>
            <person name="Boylan J."/>
            <person name="Ott S."/>
            <person name="Bowen H."/>
            <person name="Vavikolanu K."/>
            <person name="Mehta A."/>
            <person name="Aluvathingal J."/>
            <person name="Nadendla S."/>
            <person name="Lowell S."/>
            <person name="Myers T."/>
            <person name="Yan Y."/>
            <person name="Sichtig H."/>
        </authorList>
    </citation>
    <scope>NUCLEOTIDE SEQUENCE [LARGE SCALE GENOMIC DNA]</scope>
    <source>
        <strain evidence="9 11">FDAARGOS_1053</strain>
        <strain evidence="10">FDAARGOS_1191</strain>
    </source>
</reference>
<feature type="transmembrane region" description="Helical" evidence="7">
    <location>
        <begin position="177"/>
        <end position="195"/>
    </location>
</feature>
<dbReference type="Proteomes" id="UP000596145">
    <property type="component" value="Chromosome"/>
</dbReference>
<dbReference type="AlphaFoldDB" id="A0A7T4JVH3"/>
<dbReference type="InterPro" id="IPR032816">
    <property type="entry name" value="VTT_dom"/>
</dbReference>
<dbReference type="EMBL" id="CP069534">
    <property type="protein sequence ID" value="QRP70547.1"/>
    <property type="molecule type" value="Genomic_DNA"/>
</dbReference>
<keyword evidence="6 7" id="KW-0472">Membrane</keyword>
<evidence type="ECO:0000256" key="2">
    <source>
        <dbReference type="ARBA" id="ARBA00010792"/>
    </source>
</evidence>
<evidence type="ECO:0000313" key="11">
    <source>
        <dbReference type="Proteomes" id="UP000596145"/>
    </source>
</evidence>
<protein>
    <submittedName>
        <fullName evidence="9">DedA family protein</fullName>
    </submittedName>
</protein>
<dbReference type="RefSeq" id="WP_005388083.1">
    <property type="nucleotide sequence ID" value="NZ_CP066007.1"/>
</dbReference>
<feature type="transmembrane region" description="Helical" evidence="7">
    <location>
        <begin position="146"/>
        <end position="165"/>
    </location>
</feature>
<keyword evidence="4 7" id="KW-0812">Transmembrane</keyword>
<dbReference type="Proteomes" id="UP000617681">
    <property type="component" value="Chromosome"/>
</dbReference>
<organism evidence="9 11">
    <name type="scientific">Corynebacterium glucuronolyticum</name>
    <dbReference type="NCBI Taxonomy" id="39791"/>
    <lineage>
        <taxon>Bacteria</taxon>
        <taxon>Bacillati</taxon>
        <taxon>Actinomycetota</taxon>
        <taxon>Actinomycetes</taxon>
        <taxon>Mycobacteriales</taxon>
        <taxon>Corynebacteriaceae</taxon>
        <taxon>Corynebacterium</taxon>
    </lineage>
</organism>
<gene>
    <name evidence="9" type="ORF">I6I10_03155</name>
    <name evidence="10" type="ORF">I6J21_12560</name>
</gene>
<evidence type="ECO:0000256" key="1">
    <source>
        <dbReference type="ARBA" id="ARBA00004651"/>
    </source>
</evidence>
<dbReference type="EMBL" id="CP066007">
    <property type="protein sequence ID" value="QQB46934.1"/>
    <property type="molecule type" value="Genomic_DNA"/>
</dbReference>
<dbReference type="GO" id="GO:0005886">
    <property type="term" value="C:plasma membrane"/>
    <property type="evidence" value="ECO:0007669"/>
    <property type="project" value="UniProtKB-SubCell"/>
</dbReference>
<evidence type="ECO:0000256" key="5">
    <source>
        <dbReference type="ARBA" id="ARBA00022989"/>
    </source>
</evidence>
<keyword evidence="5 7" id="KW-1133">Transmembrane helix</keyword>
<evidence type="ECO:0000259" key="8">
    <source>
        <dbReference type="Pfam" id="PF09335"/>
    </source>
</evidence>
<dbReference type="PANTHER" id="PTHR30353">
    <property type="entry name" value="INNER MEMBRANE PROTEIN DEDA-RELATED"/>
    <property type="match status" value="1"/>
</dbReference>
<sequence>MSLSNILDAGALLEAFGPFVLPGLAIVVFIESGFLFPFLPGDSLLVTATILRETFHLTVPWILGVAIVAAFLGDQVGFWLGKTFGRRLFKDDARVLKTEYLQRAEDFFAKHGPLALVLGRFVPIVRTYVPLAAGTAEMHYTSFVRWNVLGAVGWVCSMVAVGYFLGNIPGIADNIDAIVIIIVGISVLPIIISWLNQKRKK</sequence>
<dbReference type="PANTHER" id="PTHR30353:SF0">
    <property type="entry name" value="TRANSMEMBRANE PROTEIN"/>
    <property type="match status" value="1"/>
</dbReference>
<dbReference type="OrthoDB" id="9813426at2"/>
<evidence type="ECO:0000256" key="7">
    <source>
        <dbReference type="RuleBase" id="RU367016"/>
    </source>
</evidence>
<dbReference type="Pfam" id="PF09335">
    <property type="entry name" value="VTT_dom"/>
    <property type="match status" value="1"/>
</dbReference>
<accession>A0A7T4JVH3</accession>
<comment type="similarity">
    <text evidence="2 7">Belongs to the DedA family.</text>
</comment>
<comment type="subcellular location">
    <subcellularLocation>
        <location evidence="1 7">Cell membrane</location>
        <topology evidence="1 7">Multi-pass membrane protein</topology>
    </subcellularLocation>
</comment>
<evidence type="ECO:0000313" key="9">
    <source>
        <dbReference type="EMBL" id="QQB46934.1"/>
    </source>
</evidence>
<evidence type="ECO:0000256" key="4">
    <source>
        <dbReference type="ARBA" id="ARBA00022692"/>
    </source>
</evidence>
<name>A0A7T4JVH3_9CORY</name>
<feature type="transmembrane region" description="Helical" evidence="7">
    <location>
        <begin position="12"/>
        <end position="39"/>
    </location>
</feature>
<evidence type="ECO:0000256" key="6">
    <source>
        <dbReference type="ARBA" id="ARBA00023136"/>
    </source>
</evidence>
<dbReference type="GeneID" id="92761286"/>
<keyword evidence="3 7" id="KW-1003">Cell membrane</keyword>
<evidence type="ECO:0000313" key="10">
    <source>
        <dbReference type="EMBL" id="QRP70547.1"/>
    </source>
</evidence>